<proteinExistence type="predicted"/>
<dbReference type="AlphaFoldDB" id="A0A1Q9DVT1"/>
<sequence>MLGLRSSMRFSLCRPYVLSRWLMIWRWLWLLAAVDQAAGTELKTSFVIAADGSWQQTVNSSSLLRTADLGIAIGAGAEIAMMRQIVVLAPRDFLRCNMASPQNKMLDDAIAKYAAKADSSECIRLSDLEKHVCRRDLPKTCVLVLDAHYQISEFGNLLSACERLSNQDYSALPPRLQPTTSLPHGSTVSYIIHNLQDGTMDVLRIIRFAAKVAAKEATGFCTGLPLFFAYREGPWSWKKAVHALLGRLPGHHVVWWTLCQKELKRSQSTAWTAPDDELVKGVDFVNKNAQDDDSENQQYLWILTNVKPDSGSPIGRYHINRLELEDFLMGGDVKSWLTSEEDQNCSGRYTDVKLVANGLRALAANDFVPEDEPLPDKHHTSIDPKEFFKLVRKFFDGYKEAAMMAVLKRCILFIFGKRATYLRLPSPDRNAIIRCVRLDDLHEDLFTPRDKDFYAKYKVGIHEPPPTFEADVAKEQELLLQGIESMQTAGRPETYLADINQKIANELGSLTRTSTAVHLPASPSTDEENAVPVPFPEALPVAYVNPPGRIGQFQYPPPKRRLTSKTSMTSETVETLETPTHIAGGRGIFVVDDPSNEGQTFVQRLYERTDKNVKAILIGGEAIANVQTSSKAYAVARRSPSVSMQFNLGEPASHIVKLSKVLTFPPTQPVNAISFDGHVGLHRNLSKCDPPRTVRLKVKGHPRKLKLLRDDERSCSCKRKDMGRAALLQRTAGWQFAVDPDSRRVLGAVEHLQNECNADKITLLKPVMNMQNVTANLLIHDDMCHFESFAKKHHAKLVSGIRHFVVDAFHCPNHTCQKQDNTVYLKELEGAAAPVRSLEPKNVVTNGDFNSGTRGWKEYKQINKRAGMHLHKIGNKHALHLHGSCDITGGGVMQEVTTIPDRSYTIKWEPLTGPWDGARSSKEANMKIIFGDLDKTLKVEKPGKPHIRWTGSSLILDKKPAQLEGAGYECLLAGIDIMNVEVTLNPEAKKEGKSFASRGVLVAHLESLM</sequence>
<protein>
    <submittedName>
        <fullName evidence="3">Uncharacterized protein</fullName>
    </submittedName>
</protein>
<comment type="caution">
    <text evidence="3">The sequence shown here is derived from an EMBL/GenBank/DDBJ whole genome shotgun (WGS) entry which is preliminary data.</text>
</comment>
<feature type="chain" id="PRO_5010379138" evidence="2">
    <location>
        <begin position="40"/>
        <end position="1009"/>
    </location>
</feature>
<accession>A0A1Q9DVT1</accession>
<dbReference type="EMBL" id="LSRX01000368">
    <property type="protein sequence ID" value="OLP99285.1"/>
    <property type="molecule type" value="Genomic_DNA"/>
</dbReference>
<keyword evidence="2" id="KW-0732">Signal</keyword>
<organism evidence="3 4">
    <name type="scientific">Symbiodinium microadriaticum</name>
    <name type="common">Dinoflagellate</name>
    <name type="synonym">Zooxanthella microadriatica</name>
    <dbReference type="NCBI Taxonomy" id="2951"/>
    <lineage>
        <taxon>Eukaryota</taxon>
        <taxon>Sar</taxon>
        <taxon>Alveolata</taxon>
        <taxon>Dinophyceae</taxon>
        <taxon>Suessiales</taxon>
        <taxon>Symbiodiniaceae</taxon>
        <taxon>Symbiodinium</taxon>
    </lineage>
</organism>
<name>A0A1Q9DVT1_SYMMI</name>
<keyword evidence="4" id="KW-1185">Reference proteome</keyword>
<dbReference type="Proteomes" id="UP000186817">
    <property type="component" value="Unassembled WGS sequence"/>
</dbReference>
<gene>
    <name evidence="3" type="ORF">AK812_SmicGene18182</name>
</gene>
<evidence type="ECO:0000256" key="2">
    <source>
        <dbReference type="SAM" id="SignalP"/>
    </source>
</evidence>
<dbReference type="OrthoDB" id="407439at2759"/>
<evidence type="ECO:0000313" key="4">
    <source>
        <dbReference type="Proteomes" id="UP000186817"/>
    </source>
</evidence>
<feature type="region of interest" description="Disordered" evidence="1">
    <location>
        <begin position="550"/>
        <end position="571"/>
    </location>
</feature>
<feature type="signal peptide" evidence="2">
    <location>
        <begin position="1"/>
        <end position="39"/>
    </location>
</feature>
<evidence type="ECO:0000256" key="1">
    <source>
        <dbReference type="SAM" id="MobiDB-lite"/>
    </source>
</evidence>
<reference evidence="3 4" key="1">
    <citation type="submission" date="2016-02" db="EMBL/GenBank/DDBJ databases">
        <title>Genome analysis of coral dinoflagellate symbionts highlights evolutionary adaptations to a symbiotic lifestyle.</title>
        <authorList>
            <person name="Aranda M."/>
            <person name="Li Y."/>
            <person name="Liew Y.J."/>
            <person name="Baumgarten S."/>
            <person name="Simakov O."/>
            <person name="Wilson M."/>
            <person name="Piel J."/>
            <person name="Ashoor H."/>
            <person name="Bougouffa S."/>
            <person name="Bajic V.B."/>
            <person name="Ryu T."/>
            <person name="Ravasi T."/>
            <person name="Bayer T."/>
            <person name="Micklem G."/>
            <person name="Kim H."/>
            <person name="Bhak J."/>
            <person name="Lajeunesse T.C."/>
            <person name="Voolstra C.R."/>
        </authorList>
    </citation>
    <scope>NUCLEOTIDE SEQUENCE [LARGE SCALE GENOMIC DNA]</scope>
    <source>
        <strain evidence="3 4">CCMP2467</strain>
    </source>
</reference>
<evidence type="ECO:0000313" key="3">
    <source>
        <dbReference type="EMBL" id="OLP99285.1"/>
    </source>
</evidence>